<evidence type="ECO:0000256" key="14">
    <source>
        <dbReference type="ARBA" id="ARBA00048586"/>
    </source>
</evidence>
<evidence type="ECO:0000256" key="11">
    <source>
        <dbReference type="ARBA" id="ARBA00023136"/>
    </source>
</evidence>
<dbReference type="Proteomes" id="UP000289200">
    <property type="component" value="Unassembled WGS sequence"/>
</dbReference>
<dbReference type="GO" id="GO:0046474">
    <property type="term" value="P:glycerophospholipid biosynthetic process"/>
    <property type="evidence" value="ECO:0007669"/>
    <property type="project" value="TreeGrafter"/>
</dbReference>
<keyword evidence="8 15" id="KW-0812">Transmembrane</keyword>
<dbReference type="PIRSF" id="PIRSF000847">
    <property type="entry name" value="Phos_ph_gly_syn"/>
    <property type="match status" value="1"/>
</dbReference>
<evidence type="ECO:0000256" key="2">
    <source>
        <dbReference type="ARBA" id="ARBA00005042"/>
    </source>
</evidence>
<dbReference type="InterPro" id="IPR043130">
    <property type="entry name" value="CDP-OH_PTrfase_TM_dom"/>
</dbReference>
<keyword evidence="11 15" id="KW-0472">Membrane</keyword>
<dbReference type="PANTHER" id="PTHR14269:SF62">
    <property type="entry name" value="CDP-DIACYLGLYCEROL--GLYCEROL-3-PHOSPHATE 3-PHOSPHATIDYLTRANSFERASE 1, CHLOROPLASTIC"/>
    <property type="match status" value="1"/>
</dbReference>
<organism evidence="16 17">
    <name type="scientific">Rhodoplanes serenus</name>
    <dbReference type="NCBI Taxonomy" id="200615"/>
    <lineage>
        <taxon>Bacteria</taxon>
        <taxon>Pseudomonadati</taxon>
        <taxon>Pseudomonadota</taxon>
        <taxon>Alphaproteobacteria</taxon>
        <taxon>Hyphomicrobiales</taxon>
        <taxon>Nitrobacteraceae</taxon>
        <taxon>Rhodoplanes</taxon>
    </lineage>
</organism>
<comment type="pathway">
    <text evidence="3">Lipid metabolism.</text>
</comment>
<evidence type="ECO:0000256" key="3">
    <source>
        <dbReference type="ARBA" id="ARBA00005189"/>
    </source>
</evidence>
<keyword evidence="13" id="KW-1208">Phospholipid metabolism</keyword>
<evidence type="ECO:0000313" key="16">
    <source>
        <dbReference type="EMBL" id="VCU10593.1"/>
    </source>
</evidence>
<evidence type="ECO:0000256" key="12">
    <source>
        <dbReference type="ARBA" id="ARBA00023209"/>
    </source>
</evidence>
<keyword evidence="7" id="KW-0444">Lipid biosynthesis</keyword>
<evidence type="ECO:0000256" key="10">
    <source>
        <dbReference type="ARBA" id="ARBA00023098"/>
    </source>
</evidence>
<evidence type="ECO:0000313" key="17">
    <source>
        <dbReference type="Proteomes" id="UP000289200"/>
    </source>
</evidence>
<evidence type="ECO:0000256" key="7">
    <source>
        <dbReference type="ARBA" id="ARBA00022516"/>
    </source>
</evidence>
<evidence type="ECO:0000256" key="1">
    <source>
        <dbReference type="ARBA" id="ARBA00004141"/>
    </source>
</evidence>
<accession>A0A447CZ75</accession>
<evidence type="ECO:0000256" key="8">
    <source>
        <dbReference type="ARBA" id="ARBA00022692"/>
    </source>
</evidence>
<dbReference type="PANTHER" id="PTHR14269">
    <property type="entry name" value="CDP-DIACYLGLYCEROL--GLYCEROL-3-PHOSPHATE 3-PHOSPHATIDYLTRANSFERASE-RELATED"/>
    <property type="match status" value="1"/>
</dbReference>
<dbReference type="RefSeq" id="WP_432421928.1">
    <property type="nucleotide sequence ID" value="NZ_NPEW01000216.1"/>
</dbReference>
<keyword evidence="12" id="KW-0594">Phospholipid biosynthesis</keyword>
<dbReference type="InterPro" id="IPR050324">
    <property type="entry name" value="CDP-alcohol_PTase-I"/>
</dbReference>
<comment type="similarity">
    <text evidence="4">Belongs to the CDP-alcohol phosphatidyltransferase class-I family.</text>
</comment>
<dbReference type="InterPro" id="IPR004570">
    <property type="entry name" value="Phosphatidylglycerol_P_synth"/>
</dbReference>
<dbReference type="EC" id="2.7.8.5" evidence="5"/>
<dbReference type="Pfam" id="PF01066">
    <property type="entry name" value="CDP-OH_P_transf"/>
    <property type="match status" value="1"/>
</dbReference>
<comment type="catalytic activity">
    <reaction evidence="14">
        <text>a CDP-1,2-diacyl-sn-glycerol + sn-glycerol 3-phosphate = a 1,2-diacyl-sn-glycero-3-phospho-(1'-sn-glycero-3'-phosphate) + CMP + H(+)</text>
        <dbReference type="Rhea" id="RHEA:12593"/>
        <dbReference type="ChEBI" id="CHEBI:15378"/>
        <dbReference type="ChEBI" id="CHEBI:57597"/>
        <dbReference type="ChEBI" id="CHEBI:58332"/>
        <dbReference type="ChEBI" id="CHEBI:60110"/>
        <dbReference type="ChEBI" id="CHEBI:60377"/>
        <dbReference type="EC" id="2.7.8.5"/>
    </reaction>
</comment>
<feature type="transmembrane region" description="Helical" evidence="15">
    <location>
        <begin position="31"/>
        <end position="49"/>
    </location>
</feature>
<dbReference type="GO" id="GO:0008444">
    <property type="term" value="F:CDP-diacylglycerol-glycerol-3-phosphate 3-phosphatidyltransferase activity"/>
    <property type="evidence" value="ECO:0007669"/>
    <property type="project" value="UniProtKB-EC"/>
</dbReference>
<feature type="transmembrane region" description="Helical" evidence="15">
    <location>
        <begin position="70"/>
        <end position="92"/>
    </location>
</feature>
<feature type="transmembrane region" description="Helical" evidence="15">
    <location>
        <begin position="98"/>
        <end position="114"/>
    </location>
</feature>
<evidence type="ECO:0000256" key="5">
    <source>
        <dbReference type="ARBA" id="ARBA00013170"/>
    </source>
</evidence>
<feature type="transmembrane region" description="Helical" evidence="15">
    <location>
        <begin position="126"/>
        <end position="144"/>
    </location>
</feature>
<feature type="transmembrane region" description="Helical" evidence="15">
    <location>
        <begin position="150"/>
        <end position="168"/>
    </location>
</feature>
<evidence type="ECO:0000256" key="15">
    <source>
        <dbReference type="SAM" id="Phobius"/>
    </source>
</evidence>
<evidence type="ECO:0000256" key="9">
    <source>
        <dbReference type="ARBA" id="ARBA00022989"/>
    </source>
</evidence>
<gene>
    <name evidence="16" type="primary">pgsA2</name>
    <name evidence="16" type="ORF">RHODGE_RHODGE_03794</name>
</gene>
<comment type="subcellular location">
    <subcellularLocation>
        <location evidence="1">Membrane</location>
        <topology evidence="1">Multi-pass membrane protein</topology>
    </subcellularLocation>
</comment>
<dbReference type="Gene3D" id="1.20.120.1760">
    <property type="match status" value="1"/>
</dbReference>
<proteinExistence type="inferred from homology"/>
<keyword evidence="10" id="KW-0443">Lipid metabolism</keyword>
<reference evidence="17" key="1">
    <citation type="submission" date="2018-10" db="EMBL/GenBank/DDBJ databases">
        <authorList>
            <person name="Peiro R."/>
            <person name="Begona"/>
            <person name="Cbmso G."/>
            <person name="Lopez M."/>
            <person name="Gonzalez S."/>
            <person name="Sacristan E."/>
            <person name="Castillo E."/>
        </authorList>
    </citation>
    <scope>NUCLEOTIDE SEQUENCE [LARGE SCALE GENOMIC DNA]</scope>
</reference>
<keyword evidence="9 15" id="KW-1133">Transmembrane helix</keyword>
<evidence type="ECO:0000256" key="13">
    <source>
        <dbReference type="ARBA" id="ARBA00023264"/>
    </source>
</evidence>
<protein>
    <recommendedName>
        <fullName evidence="6">CDP-diacylglycerol--glycerol-3-phosphate 3-phosphatidyltransferase</fullName>
        <ecNumber evidence="5">2.7.8.5</ecNumber>
    </recommendedName>
</protein>
<dbReference type="GO" id="GO:0016020">
    <property type="term" value="C:membrane"/>
    <property type="evidence" value="ECO:0007669"/>
    <property type="project" value="UniProtKB-SubCell"/>
</dbReference>
<comment type="pathway">
    <text evidence="2">Phospholipid metabolism; phosphatidylglycerol biosynthesis; phosphatidylglycerol from CDP-diacylglycerol: step 1/2.</text>
</comment>
<feature type="transmembrane region" description="Helical" evidence="15">
    <location>
        <begin position="7"/>
        <end position="25"/>
    </location>
</feature>
<keyword evidence="17" id="KW-1185">Reference proteome</keyword>
<comment type="caution">
    <text evidence="16">The sequence shown here is derived from an EMBL/GenBank/DDBJ whole genome shotgun (WGS) entry which is preliminary data.</text>
</comment>
<dbReference type="FunFam" id="1.20.120.1760:FF:000033">
    <property type="entry name" value="CDP-alcohol phosphatidyltransferase"/>
    <property type="match status" value="1"/>
</dbReference>
<evidence type="ECO:0000256" key="6">
    <source>
        <dbReference type="ARBA" id="ARBA00014944"/>
    </source>
</evidence>
<name>A0A447CZ75_9BRAD</name>
<dbReference type="InterPro" id="IPR000462">
    <property type="entry name" value="CDP-OH_P_trans"/>
</dbReference>
<evidence type="ECO:0000256" key="4">
    <source>
        <dbReference type="ARBA" id="ARBA00010441"/>
    </source>
</evidence>
<dbReference type="AlphaFoldDB" id="A0A447CZ75"/>
<dbReference type="EMBL" id="UWOC01000173">
    <property type="protein sequence ID" value="VCU10593.1"/>
    <property type="molecule type" value="Genomic_DNA"/>
</dbReference>
<sequence>MIVNLPNVVTIARILLVPVLVWAIAANEMRLAFLLFLAAGLSDAIDGFLAKRFGMTTEFGAHLDPLADKALIIAIFVGLGMVGAIPLWLVILVVSRDVLIVAAVMFTLLLGRPIKVRPLWVSKLNTVVQIVFASVVLAALGFGFDAQPVQAVLMYLVAALTLVSIGFYTREWVHHMNATEGEPG</sequence>